<dbReference type="EnsemblPlants" id="AVESA.00010b.r2.6AG1007090.1">
    <property type="protein sequence ID" value="AVESA.00010b.r2.6AG1007090.1.CDS.1"/>
    <property type="gene ID" value="AVESA.00010b.r2.6AG1007090"/>
</dbReference>
<protein>
    <submittedName>
        <fullName evidence="1">Uncharacterized protein</fullName>
    </submittedName>
</protein>
<organism evidence="1 2">
    <name type="scientific">Avena sativa</name>
    <name type="common">Oat</name>
    <dbReference type="NCBI Taxonomy" id="4498"/>
    <lineage>
        <taxon>Eukaryota</taxon>
        <taxon>Viridiplantae</taxon>
        <taxon>Streptophyta</taxon>
        <taxon>Embryophyta</taxon>
        <taxon>Tracheophyta</taxon>
        <taxon>Spermatophyta</taxon>
        <taxon>Magnoliopsida</taxon>
        <taxon>Liliopsida</taxon>
        <taxon>Poales</taxon>
        <taxon>Poaceae</taxon>
        <taxon>BOP clade</taxon>
        <taxon>Pooideae</taxon>
        <taxon>Poodae</taxon>
        <taxon>Poeae</taxon>
        <taxon>Poeae Chloroplast Group 1 (Aveneae type)</taxon>
        <taxon>Aveninae</taxon>
        <taxon>Avena</taxon>
    </lineage>
</organism>
<accession>A0ACD5YQN2</accession>
<dbReference type="Proteomes" id="UP001732700">
    <property type="component" value="Chromosome 6A"/>
</dbReference>
<evidence type="ECO:0000313" key="1">
    <source>
        <dbReference type="EnsemblPlants" id="AVESA.00010b.r2.6AG1007090.1.CDS.1"/>
    </source>
</evidence>
<reference evidence="1" key="1">
    <citation type="submission" date="2021-05" db="EMBL/GenBank/DDBJ databases">
        <authorList>
            <person name="Scholz U."/>
            <person name="Mascher M."/>
            <person name="Fiebig A."/>
        </authorList>
    </citation>
    <scope>NUCLEOTIDE SEQUENCE [LARGE SCALE GENOMIC DNA]</scope>
</reference>
<keyword evidence="2" id="KW-1185">Reference proteome</keyword>
<evidence type="ECO:0000313" key="2">
    <source>
        <dbReference type="Proteomes" id="UP001732700"/>
    </source>
</evidence>
<reference evidence="1" key="2">
    <citation type="submission" date="2025-09" db="UniProtKB">
        <authorList>
            <consortium name="EnsemblPlants"/>
        </authorList>
    </citation>
    <scope>IDENTIFICATION</scope>
</reference>
<name>A0ACD5YQN2_AVESA</name>
<proteinExistence type="predicted"/>
<sequence>MAGMALRPPATLLLLLLCSLLLALTAAGERGRAAYIVHMDKSAAPPQHQGDSYMWFAAILASVADASPHGSRDFPENLYTYTAALHGFAATLSGAELRALRRTPGFVSAHRDRRAAVAHDTTRSQHFLGLSLSSGLWPAAKLGEGMIIGMVDSGISPESRSFDDADMPPVPSRWRGVCEPGQEFPADTCNRKLIGARYFNRGFVANYPGVAIDMNSTRDTEGHGTHTASTAAGSAVPCASFFGYGRGTARGAAPRAHIAAYKVASSGMDPVMSDVLAGMDAAIADGVDVISVSIGFDGEPLHTDPVAVASFSAMERGIIVSASAGNHGGNGLRTLHNGAPWLLTVAAGTVDRQIFAGTVLYGGGNTTQGSKTIAGITAYPASALISATKLVYDEALSACNSSSLLGTLLTARRSSILVCRDTGTSVATQMDTVFEAGPAAAIFITSHVPVFLEYPLPAILIKPDDATGLLKYIATSSNPTATMRFQETFLEVRPAPVVAPYSSRGPSRSYAGVLKPDIMAPGDSIVASWIPASPTARIGETALVGDFRVDSGTSMACPHASGVAALLRAAHPDWSPAMIKSAIMTTASSLDNTLGPITDGNGNGVASPLAMGSGHIDPNSGMDPGLVFDAGPADFVALLCAAEYTEAQIAAITRSSFNCSAGSSSDVNYPSYIATFGANATSGEARFKRTVTSVGEGPTTYRVSWSSPSSVGVSVTPQTLKLGGAGQKATFELKLKLNAPTGGEPAFGALVWADDSGRYRVTTPFVVL</sequence>